<dbReference type="InterPro" id="IPR044059">
    <property type="entry name" value="Csn1/TTC4_wheel"/>
</dbReference>
<evidence type="ECO:0000256" key="2">
    <source>
        <dbReference type="ARBA" id="ARBA00022803"/>
    </source>
</evidence>
<dbReference type="Proteomes" id="UP000092666">
    <property type="component" value="Unassembled WGS sequence"/>
</dbReference>
<feature type="compositionally biased region" description="Low complexity" evidence="3">
    <location>
        <begin position="37"/>
        <end position="55"/>
    </location>
</feature>
<evidence type="ECO:0000256" key="1">
    <source>
        <dbReference type="ARBA" id="ARBA00022737"/>
    </source>
</evidence>
<protein>
    <submittedName>
        <fullName evidence="5">TPR repeat protein</fullName>
    </submittedName>
</protein>
<evidence type="ECO:0000256" key="3">
    <source>
        <dbReference type="SAM" id="MobiDB-lite"/>
    </source>
</evidence>
<keyword evidence="2" id="KW-0802">TPR repeat</keyword>
<dbReference type="OrthoDB" id="1724687at2759"/>
<keyword evidence="6" id="KW-1185">Reference proteome</keyword>
<dbReference type="GO" id="GO:0005829">
    <property type="term" value="C:cytosol"/>
    <property type="evidence" value="ECO:0007669"/>
    <property type="project" value="TreeGrafter"/>
</dbReference>
<proteinExistence type="predicted"/>
<dbReference type="AlphaFoldDB" id="A0A1B9GH13"/>
<dbReference type="GO" id="GO:0005634">
    <property type="term" value="C:nucleus"/>
    <property type="evidence" value="ECO:0007669"/>
    <property type="project" value="TreeGrafter"/>
</dbReference>
<dbReference type="STRING" id="1296120.A0A1B9GH13"/>
<dbReference type="SUPFAM" id="SSF48452">
    <property type="entry name" value="TPR-like"/>
    <property type="match status" value="1"/>
</dbReference>
<name>A0A1B9GH13_9TREE</name>
<dbReference type="PANTHER" id="PTHR46035">
    <property type="entry name" value="TETRATRICOPEPTIDE REPEAT PROTEIN 4"/>
    <property type="match status" value="1"/>
</dbReference>
<dbReference type="EMBL" id="KV700154">
    <property type="protein sequence ID" value="OCF30342.1"/>
    <property type="molecule type" value="Genomic_DNA"/>
</dbReference>
<feature type="domain" description="Cns1/TTC4 wheel" evidence="4">
    <location>
        <begin position="311"/>
        <end position="438"/>
    </location>
</feature>
<organism evidence="5 6">
    <name type="scientific">Kwoniella heveanensis BCC8398</name>
    <dbReference type="NCBI Taxonomy" id="1296120"/>
    <lineage>
        <taxon>Eukaryota</taxon>
        <taxon>Fungi</taxon>
        <taxon>Dikarya</taxon>
        <taxon>Basidiomycota</taxon>
        <taxon>Agaricomycotina</taxon>
        <taxon>Tremellomycetes</taxon>
        <taxon>Tremellales</taxon>
        <taxon>Cryptococcaceae</taxon>
        <taxon>Kwoniella</taxon>
    </lineage>
</organism>
<dbReference type="Gene3D" id="1.25.40.10">
    <property type="entry name" value="Tetratricopeptide repeat domain"/>
    <property type="match status" value="1"/>
</dbReference>
<evidence type="ECO:0000259" key="4">
    <source>
        <dbReference type="Pfam" id="PF18972"/>
    </source>
</evidence>
<sequence length="446" mass="49188">MPSISEINDLEPAPAHATVGNASFSKHDDLLDKLISAYPSSSTAPPASGVGPSAPGKKEVTYEDFQRVLDSTPLFMRETPKEGETSDVLEALRTLVFEGEGDEIATNCKNHGNELHSQKSFSEAIKAYTSGLDAHPSDQSLRISLLNNRAACHLLLKNYRSVLQDTGVVIALYAGAGAGEPSQKLPTDKALVKAMFRAAQSLVALERWKEASDVVERGKECAGQVKGEDEKPWIKLADDITKGIRRDNDRAERIRKEKLDKLALRKAVDARGLIVVDTSSPPDNPHPLHFDPDSLPNLNADAEAGYIAPSPEPPLIFPVFLLYPSYGQSDFITHFHENTSFEDQLNVMFPSASNPQVPYADWDTKREYNVSNLVVYVETAEKRLLKVGKELTLREILRKAKRDAKGDVKKDGVVLRDGLMSFVVLVKGAQEKAWIEDFKAKRDANK</sequence>
<accession>A0A1B9GH13</accession>
<feature type="region of interest" description="Disordered" evidence="3">
    <location>
        <begin position="37"/>
        <end position="58"/>
    </location>
</feature>
<feature type="region of interest" description="Disordered" evidence="3">
    <location>
        <begin position="1"/>
        <end position="21"/>
    </location>
</feature>
<evidence type="ECO:0000313" key="6">
    <source>
        <dbReference type="Proteomes" id="UP000092666"/>
    </source>
</evidence>
<reference evidence="6" key="2">
    <citation type="submission" date="2013-12" db="EMBL/GenBank/DDBJ databases">
        <title>Evolution of pathogenesis and genome organization in the Tremellales.</title>
        <authorList>
            <person name="Cuomo C."/>
            <person name="Litvintseva A."/>
            <person name="Heitman J."/>
            <person name="Chen Y."/>
            <person name="Sun S."/>
            <person name="Springer D."/>
            <person name="Dromer F."/>
            <person name="Young S."/>
            <person name="Zeng Q."/>
            <person name="Chapman S."/>
            <person name="Gujja S."/>
            <person name="Saif S."/>
            <person name="Birren B."/>
        </authorList>
    </citation>
    <scope>NUCLEOTIDE SEQUENCE [LARGE SCALE GENOMIC DNA]</scope>
    <source>
        <strain evidence="6">BCC8398</strain>
    </source>
</reference>
<dbReference type="GO" id="GO:0051879">
    <property type="term" value="F:Hsp90 protein binding"/>
    <property type="evidence" value="ECO:0007669"/>
    <property type="project" value="InterPro"/>
</dbReference>
<dbReference type="PANTHER" id="PTHR46035:SF1">
    <property type="entry name" value="TETRATRICOPEPTIDE REPEAT PROTEIN 4"/>
    <property type="match status" value="1"/>
</dbReference>
<evidence type="ECO:0000313" key="5">
    <source>
        <dbReference type="EMBL" id="OCF30342.1"/>
    </source>
</evidence>
<dbReference type="InterPro" id="IPR011990">
    <property type="entry name" value="TPR-like_helical_dom_sf"/>
</dbReference>
<keyword evidence="1" id="KW-0677">Repeat</keyword>
<dbReference type="GO" id="GO:0030544">
    <property type="term" value="F:Hsp70 protein binding"/>
    <property type="evidence" value="ECO:0007669"/>
    <property type="project" value="TreeGrafter"/>
</dbReference>
<dbReference type="Pfam" id="PF18972">
    <property type="entry name" value="Wheel"/>
    <property type="match status" value="1"/>
</dbReference>
<reference evidence="5 6" key="1">
    <citation type="submission" date="2013-07" db="EMBL/GenBank/DDBJ databases">
        <title>The Genome Sequence of Cryptococcus heveanensis BCC8398.</title>
        <authorList>
            <consortium name="The Broad Institute Genome Sequencing Platform"/>
            <person name="Cuomo C."/>
            <person name="Litvintseva A."/>
            <person name="Chen Y."/>
            <person name="Heitman J."/>
            <person name="Sun S."/>
            <person name="Springer D."/>
            <person name="Dromer F."/>
            <person name="Young S.K."/>
            <person name="Zeng Q."/>
            <person name="Gargeya S."/>
            <person name="Fitzgerald M."/>
            <person name="Abouelleil A."/>
            <person name="Alvarado L."/>
            <person name="Berlin A.M."/>
            <person name="Chapman S.B."/>
            <person name="Dewar J."/>
            <person name="Goldberg J."/>
            <person name="Griggs A."/>
            <person name="Gujja S."/>
            <person name="Hansen M."/>
            <person name="Howarth C."/>
            <person name="Imamovic A."/>
            <person name="Larimer J."/>
            <person name="McCowan C."/>
            <person name="Murphy C."/>
            <person name="Pearson M."/>
            <person name="Priest M."/>
            <person name="Roberts A."/>
            <person name="Saif S."/>
            <person name="Shea T."/>
            <person name="Sykes S."/>
            <person name="Wortman J."/>
            <person name="Nusbaum C."/>
            <person name="Birren B."/>
        </authorList>
    </citation>
    <scope>NUCLEOTIDE SEQUENCE [LARGE SCALE GENOMIC DNA]</scope>
    <source>
        <strain evidence="5 6">BCC8398</strain>
    </source>
</reference>
<dbReference type="GO" id="GO:0006457">
    <property type="term" value="P:protein folding"/>
    <property type="evidence" value="ECO:0007669"/>
    <property type="project" value="TreeGrafter"/>
</dbReference>
<gene>
    <name evidence="5" type="ORF">I316_08013</name>
</gene>